<evidence type="ECO:0000313" key="2">
    <source>
        <dbReference type="EMBL" id="KAK0954072.1"/>
    </source>
</evidence>
<organism evidence="2 3">
    <name type="scientific">Friedmanniomyces endolithicus</name>
    <dbReference type="NCBI Taxonomy" id="329885"/>
    <lineage>
        <taxon>Eukaryota</taxon>
        <taxon>Fungi</taxon>
        <taxon>Dikarya</taxon>
        <taxon>Ascomycota</taxon>
        <taxon>Pezizomycotina</taxon>
        <taxon>Dothideomycetes</taxon>
        <taxon>Dothideomycetidae</taxon>
        <taxon>Mycosphaerellales</taxon>
        <taxon>Teratosphaeriaceae</taxon>
        <taxon>Friedmanniomyces</taxon>
    </lineage>
</organism>
<comment type="caution">
    <text evidence="2">The sequence shown here is derived from an EMBL/GenBank/DDBJ whole genome shotgun (WGS) entry which is preliminary data.</text>
</comment>
<evidence type="ECO:0000313" key="3">
    <source>
        <dbReference type="Proteomes" id="UP001175353"/>
    </source>
</evidence>
<name>A0AAN6H656_9PEZI</name>
<feature type="domain" description="Calcineurin-like phosphoesterase" evidence="1">
    <location>
        <begin position="112"/>
        <end position="388"/>
    </location>
</feature>
<dbReference type="PANTHER" id="PTHR32440">
    <property type="entry name" value="PHOSPHATASE DCR2-RELATED-RELATED"/>
    <property type="match status" value="1"/>
</dbReference>
<dbReference type="Proteomes" id="UP001175353">
    <property type="component" value="Unassembled WGS sequence"/>
</dbReference>
<dbReference type="EMBL" id="JAUJLE010000521">
    <property type="protein sequence ID" value="KAK0954072.1"/>
    <property type="molecule type" value="Genomic_DNA"/>
</dbReference>
<evidence type="ECO:0000259" key="1">
    <source>
        <dbReference type="Pfam" id="PF00149"/>
    </source>
</evidence>
<dbReference type="GO" id="GO:0005737">
    <property type="term" value="C:cytoplasm"/>
    <property type="evidence" value="ECO:0007669"/>
    <property type="project" value="TreeGrafter"/>
</dbReference>
<dbReference type="InterPro" id="IPR029052">
    <property type="entry name" value="Metallo-depent_PP-like"/>
</dbReference>
<gene>
    <name evidence="2" type="ORF">LTR91_023499</name>
</gene>
<dbReference type="CDD" id="cd07383">
    <property type="entry name" value="MPP_Dcr2"/>
    <property type="match status" value="1"/>
</dbReference>
<accession>A0AAN6H656</accession>
<protein>
    <recommendedName>
        <fullName evidence="1">Calcineurin-like phosphoesterase domain-containing protein</fullName>
    </recommendedName>
</protein>
<dbReference type="PANTHER" id="PTHR32440:SF11">
    <property type="entry name" value="METALLOPHOSPHOESTERASE DOMAIN-CONTAINING PROTEIN"/>
    <property type="match status" value="1"/>
</dbReference>
<proteinExistence type="predicted"/>
<dbReference type="Gene3D" id="3.60.21.10">
    <property type="match status" value="1"/>
</dbReference>
<dbReference type="SUPFAM" id="SSF56300">
    <property type="entry name" value="Metallo-dependent phosphatases"/>
    <property type="match status" value="1"/>
</dbReference>
<dbReference type="AlphaFoldDB" id="A0AAN6H656"/>
<reference evidence="2" key="1">
    <citation type="submission" date="2023-06" db="EMBL/GenBank/DDBJ databases">
        <title>Black Yeasts Isolated from many extreme environments.</title>
        <authorList>
            <person name="Coleine C."/>
            <person name="Stajich J.E."/>
            <person name="Selbmann L."/>
        </authorList>
    </citation>
    <scope>NUCLEOTIDE SEQUENCE</scope>
    <source>
        <strain evidence="2">CCFEE 5200</strain>
    </source>
</reference>
<dbReference type="GO" id="GO:0016788">
    <property type="term" value="F:hydrolase activity, acting on ester bonds"/>
    <property type="evidence" value="ECO:0007669"/>
    <property type="project" value="TreeGrafter"/>
</dbReference>
<sequence length="478" mass="53185">MPTLSLRLAAYCLTVVDLHVRHSMVPRDPDLIVSIQEQFSPVGRRHHKVEYKAGMEPSHLLHLLLCDLYPAMMRFFSAASCTLTIANTVLAAPSKYGLNRTLRFTNNGTFQLAVFNDLHYGEAENLVWGPQQDVNTTRVTNSVLDNEHPQLVVLNGDLITGENTYKHNSTDYINETVQPLLERDLLWASTYGNHDSDFNLSRHHILKREQTWPNAPTRQDVSTPTSGVSNYWLPVYPSLGNTDTPALLLWFFDSRGGNYYEQTSATTGKSVPQPNWVDQTAVDWFTATRTQLCSQYGRDVPSLAFVHIPVNAMLAFQQSNNDTGVRPHYEPGINDDDPLAQQGYTEGQGDVTSGSTPVSTYNGEDVPFMQALLDTPNLIAVFSGHDHGDDWCFKWDSQLPGMSLKGNGLDLCFGRHSGYGGYGSWVRGSRQILVTEEMVKDGVVETRVRLETGATSGSVVLNGTYGSDYYPAVPDVRE</sequence>
<dbReference type="Pfam" id="PF00149">
    <property type="entry name" value="Metallophos"/>
    <property type="match status" value="1"/>
</dbReference>
<dbReference type="InterPro" id="IPR004843">
    <property type="entry name" value="Calcineurin-like_PHP"/>
</dbReference>
<keyword evidence="3" id="KW-1185">Reference proteome</keyword>